<proteinExistence type="predicted"/>
<reference evidence="12 13" key="1">
    <citation type="submission" date="2009-11" db="EMBL/GenBank/DDBJ databases">
        <title>Annotation of Allomyces macrogynus ATCC 38327.</title>
        <authorList>
            <consortium name="The Broad Institute Genome Sequencing Platform"/>
            <person name="Russ C."/>
            <person name="Cuomo C."/>
            <person name="Burger G."/>
            <person name="Gray M.W."/>
            <person name="Holland P.W.H."/>
            <person name="King N."/>
            <person name="Lang F.B.F."/>
            <person name="Roger A.J."/>
            <person name="Ruiz-Trillo I."/>
            <person name="Young S.K."/>
            <person name="Zeng Q."/>
            <person name="Gargeya S."/>
            <person name="Fitzgerald M."/>
            <person name="Haas B."/>
            <person name="Abouelleil A."/>
            <person name="Alvarado L."/>
            <person name="Arachchi H.M."/>
            <person name="Berlin A."/>
            <person name="Chapman S.B."/>
            <person name="Gearin G."/>
            <person name="Goldberg J."/>
            <person name="Griggs A."/>
            <person name="Gujja S."/>
            <person name="Hansen M."/>
            <person name="Heiman D."/>
            <person name="Howarth C."/>
            <person name="Larimer J."/>
            <person name="Lui A."/>
            <person name="MacDonald P.J.P."/>
            <person name="McCowen C."/>
            <person name="Montmayeur A."/>
            <person name="Murphy C."/>
            <person name="Neiman D."/>
            <person name="Pearson M."/>
            <person name="Priest M."/>
            <person name="Roberts A."/>
            <person name="Saif S."/>
            <person name="Shea T."/>
            <person name="Sisk P."/>
            <person name="Stolte C."/>
            <person name="Sykes S."/>
            <person name="Wortman J."/>
            <person name="Nusbaum C."/>
            <person name="Birren B."/>
        </authorList>
    </citation>
    <scope>NUCLEOTIDE SEQUENCE [LARGE SCALE GENOMIC DNA]</scope>
    <source>
        <strain evidence="12 13">ATCC 38327</strain>
    </source>
</reference>
<dbReference type="InterPro" id="IPR002455">
    <property type="entry name" value="GPCR3_GABA-B"/>
</dbReference>
<feature type="transmembrane region" description="Helical" evidence="10">
    <location>
        <begin position="562"/>
        <end position="587"/>
    </location>
</feature>
<feature type="transmembrane region" description="Helical" evidence="10">
    <location>
        <begin position="685"/>
        <end position="705"/>
    </location>
</feature>
<dbReference type="PROSITE" id="PS50259">
    <property type="entry name" value="G_PROTEIN_RECEP_F3_4"/>
    <property type="match status" value="1"/>
</dbReference>
<evidence type="ECO:0000256" key="2">
    <source>
        <dbReference type="ARBA" id="ARBA00022692"/>
    </source>
</evidence>
<dbReference type="Pfam" id="PF01094">
    <property type="entry name" value="ANF_receptor"/>
    <property type="match status" value="1"/>
</dbReference>
<protein>
    <recommendedName>
        <fullName evidence="11">G-protein coupled receptors family 3 profile domain-containing protein</fullName>
    </recommendedName>
</protein>
<gene>
    <name evidence="12" type="ORF">AMAG_11145</name>
</gene>
<dbReference type="Pfam" id="PF00003">
    <property type="entry name" value="7tm_3"/>
    <property type="match status" value="1"/>
</dbReference>
<evidence type="ECO:0000256" key="6">
    <source>
        <dbReference type="ARBA" id="ARBA00023170"/>
    </source>
</evidence>
<keyword evidence="8" id="KW-0807">Transducer</keyword>
<dbReference type="Gene3D" id="3.40.50.2300">
    <property type="match status" value="2"/>
</dbReference>
<evidence type="ECO:0000313" key="13">
    <source>
        <dbReference type="Proteomes" id="UP000054350"/>
    </source>
</evidence>
<dbReference type="InterPro" id="IPR001828">
    <property type="entry name" value="ANF_lig-bd_rcpt"/>
</dbReference>
<evidence type="ECO:0000256" key="10">
    <source>
        <dbReference type="SAM" id="Phobius"/>
    </source>
</evidence>
<dbReference type="InterPro" id="IPR028082">
    <property type="entry name" value="Peripla_BP_I"/>
</dbReference>
<accession>A0A0L0ST24</accession>
<dbReference type="OrthoDB" id="5597995at2759"/>
<dbReference type="GO" id="GO:0007214">
    <property type="term" value="P:gamma-aminobutyric acid signaling pathway"/>
    <property type="evidence" value="ECO:0007669"/>
    <property type="project" value="TreeGrafter"/>
</dbReference>
<dbReference type="SUPFAM" id="SSF53822">
    <property type="entry name" value="Periplasmic binding protein-like I"/>
    <property type="match status" value="1"/>
</dbReference>
<keyword evidence="13" id="KW-1185">Reference proteome</keyword>
<name>A0A0L0ST24_ALLM3</name>
<feature type="transmembrane region" description="Helical" evidence="10">
    <location>
        <begin position="607"/>
        <end position="632"/>
    </location>
</feature>
<feature type="compositionally biased region" description="Low complexity" evidence="9">
    <location>
        <begin position="915"/>
        <end position="955"/>
    </location>
</feature>
<dbReference type="PANTHER" id="PTHR10519:SF20">
    <property type="entry name" value="G-PROTEIN COUPLED RECEPTOR 156-RELATED"/>
    <property type="match status" value="1"/>
</dbReference>
<dbReference type="AlphaFoldDB" id="A0A0L0ST24"/>
<keyword evidence="5 10" id="KW-0472">Membrane</keyword>
<evidence type="ECO:0000256" key="5">
    <source>
        <dbReference type="ARBA" id="ARBA00023136"/>
    </source>
</evidence>
<evidence type="ECO:0000256" key="1">
    <source>
        <dbReference type="ARBA" id="ARBA00004141"/>
    </source>
</evidence>
<evidence type="ECO:0000256" key="7">
    <source>
        <dbReference type="ARBA" id="ARBA00023180"/>
    </source>
</evidence>
<feature type="transmembrane region" description="Helical" evidence="10">
    <location>
        <begin position="489"/>
        <end position="510"/>
    </location>
</feature>
<organism evidence="12 13">
    <name type="scientific">Allomyces macrogynus (strain ATCC 38327)</name>
    <name type="common">Allomyces javanicus var. macrogynus</name>
    <dbReference type="NCBI Taxonomy" id="578462"/>
    <lineage>
        <taxon>Eukaryota</taxon>
        <taxon>Fungi</taxon>
        <taxon>Fungi incertae sedis</taxon>
        <taxon>Blastocladiomycota</taxon>
        <taxon>Blastocladiomycetes</taxon>
        <taxon>Blastocladiales</taxon>
        <taxon>Blastocladiaceae</taxon>
        <taxon>Allomyces</taxon>
    </lineage>
</organism>
<dbReference type="EMBL" id="GG745347">
    <property type="protein sequence ID" value="KNE65530.1"/>
    <property type="molecule type" value="Genomic_DNA"/>
</dbReference>
<dbReference type="GO" id="GO:0004965">
    <property type="term" value="F:G protein-coupled GABA receptor activity"/>
    <property type="evidence" value="ECO:0007669"/>
    <property type="project" value="InterPro"/>
</dbReference>
<dbReference type="PANTHER" id="PTHR10519">
    <property type="entry name" value="GABA-B RECEPTOR"/>
    <property type="match status" value="1"/>
</dbReference>
<feature type="region of interest" description="Disordered" evidence="9">
    <location>
        <begin position="915"/>
        <end position="957"/>
    </location>
</feature>
<feature type="domain" description="G-protein coupled receptors family 3 profile" evidence="11">
    <location>
        <begin position="472"/>
        <end position="667"/>
    </location>
</feature>
<reference evidence="13" key="2">
    <citation type="submission" date="2009-11" db="EMBL/GenBank/DDBJ databases">
        <title>The Genome Sequence of Allomyces macrogynus strain ATCC 38327.</title>
        <authorList>
            <consortium name="The Broad Institute Genome Sequencing Platform"/>
            <person name="Russ C."/>
            <person name="Cuomo C."/>
            <person name="Shea T."/>
            <person name="Young S.K."/>
            <person name="Zeng Q."/>
            <person name="Koehrsen M."/>
            <person name="Haas B."/>
            <person name="Borodovsky M."/>
            <person name="Guigo R."/>
            <person name="Alvarado L."/>
            <person name="Berlin A."/>
            <person name="Borenstein D."/>
            <person name="Chen Z."/>
            <person name="Engels R."/>
            <person name="Freedman E."/>
            <person name="Gellesch M."/>
            <person name="Goldberg J."/>
            <person name="Griggs A."/>
            <person name="Gujja S."/>
            <person name="Heiman D."/>
            <person name="Hepburn T."/>
            <person name="Howarth C."/>
            <person name="Jen D."/>
            <person name="Larson L."/>
            <person name="Lewis B."/>
            <person name="Mehta T."/>
            <person name="Park D."/>
            <person name="Pearson M."/>
            <person name="Roberts A."/>
            <person name="Saif S."/>
            <person name="Shenoy N."/>
            <person name="Sisk P."/>
            <person name="Stolte C."/>
            <person name="Sykes S."/>
            <person name="Walk T."/>
            <person name="White J."/>
            <person name="Yandava C."/>
            <person name="Burger G."/>
            <person name="Gray M.W."/>
            <person name="Holland P.W.H."/>
            <person name="King N."/>
            <person name="Lang F.B.F."/>
            <person name="Roger A.J."/>
            <person name="Ruiz-Trillo I."/>
            <person name="Lander E."/>
            <person name="Nusbaum C."/>
        </authorList>
    </citation>
    <scope>NUCLEOTIDE SEQUENCE [LARGE SCALE GENOMIC DNA]</scope>
    <source>
        <strain evidence="13">ATCC 38327</strain>
    </source>
</reference>
<dbReference type="GO" id="GO:0038039">
    <property type="term" value="C:G protein-coupled receptor heterodimeric complex"/>
    <property type="evidence" value="ECO:0007669"/>
    <property type="project" value="TreeGrafter"/>
</dbReference>
<feature type="transmembrane region" description="Helical" evidence="10">
    <location>
        <begin position="456"/>
        <end position="477"/>
    </location>
</feature>
<feature type="transmembrane region" description="Helical" evidence="10">
    <location>
        <begin position="522"/>
        <end position="541"/>
    </location>
</feature>
<dbReference type="VEuPathDB" id="FungiDB:AMAG_11145"/>
<comment type="subcellular location">
    <subcellularLocation>
        <location evidence="1">Membrane</location>
        <topology evidence="1">Multi-pass membrane protein</topology>
    </subcellularLocation>
</comment>
<evidence type="ECO:0000256" key="8">
    <source>
        <dbReference type="ARBA" id="ARBA00023224"/>
    </source>
</evidence>
<dbReference type="InterPro" id="IPR017978">
    <property type="entry name" value="GPCR_3_C"/>
</dbReference>
<evidence type="ECO:0000256" key="4">
    <source>
        <dbReference type="ARBA" id="ARBA00023040"/>
    </source>
</evidence>
<dbReference type="Proteomes" id="UP000054350">
    <property type="component" value="Unassembled WGS sequence"/>
</dbReference>
<keyword evidence="6" id="KW-0675">Receptor</keyword>
<feature type="transmembrane region" description="Helical" evidence="10">
    <location>
        <begin position="653"/>
        <end position="679"/>
    </location>
</feature>
<sequence length="967" mass="105164">MMRAKSRPRPPSRQMAAPLQLWRLGLVWLAWILIAVLALQPWHNVAAVPTNLTILVLLPLSDPGANPTIIRSFQEAMSVAPPAMNAIDPNHSYQLLFQDTGGVRVNAMNVFLNVTSQQTVHALVGEYSSRVTLGLALAASNRRLWHCGLSSSMDFDNKIDFPFFFRPTTNDNQQGALLARFVASMSWRSVNILAVADPYGQSLSAAFSTSADQVNVSLYSLQQYLPGTTDFSVHLDTILASRSKIVMFFGFPWDAKLILRQAKAKGMVGPDWVWVGTHTMYNYLDSLPLDTDRRLADGMMFLTLREEHSTPQYQSLRSSFLAQYPSRSELLVSGVALTYYDCLLALANGFDKMTRLYGDAAVQNHSYSAALTDFLVPFNGTTGSLTFLPTGSRDVRECQIMNIYNNSVRVAYIMTLSGSVDKVADPIFYGGSTTIPVDCPPLAIVYPQWTDMGVQVLAVIRGLLILVMLSGMFFLIINRAEKQIRQLSLPFLLVISLGCVLILASEFILIGVPSAPACHASTVVFTFAYEMVFASAIVKTYRIYRIFDNTRISKGGLKSHVLFRNVAMVMGVQAILFLIWIAAFPVWPTLVTTKTSFYYECRPTNVAGHWAILGLSFAFNGVMLLLLSYLAYKTRNVDSSYRETSWILHAAQNVFLCSVVIVPLSLMTIESFALTAYFIRSVFMLYAVAFTFMALVGRLILAVWIEHRIKSARPTTLMSTGLTSATDTHFQMGPKGPSTDRESPMVVPRCNTTAGSPGQPMSTTASSAPGSEIDGVYPVLRRGGGLGIFERFTQTWHTTQVYMNVPRGLVAIGPTPPGAGVARSVSGKSTTLRNSVRKRNVAAPAGANHDEPMAAAIPLTSLGFDASPAGVPPACLEFVHLASGAAWVVQMNGPEEVASWTHYLKAVASVITSTGSRTGQTSSSSGGTNSAAGNAAVASGRNSSQSPSPSQVHVSANSDRIIRTVVG</sequence>
<evidence type="ECO:0000256" key="9">
    <source>
        <dbReference type="SAM" id="MobiDB-lite"/>
    </source>
</evidence>
<evidence type="ECO:0000256" key="3">
    <source>
        <dbReference type="ARBA" id="ARBA00022989"/>
    </source>
</evidence>
<keyword evidence="4" id="KW-0297">G-protein coupled receptor</keyword>
<evidence type="ECO:0000259" key="11">
    <source>
        <dbReference type="PROSITE" id="PS50259"/>
    </source>
</evidence>
<dbReference type="CDD" id="cd06268">
    <property type="entry name" value="PBP1_ABC_transporter_LIVBP-like"/>
    <property type="match status" value="1"/>
</dbReference>
<dbReference type="eggNOG" id="KOG1055">
    <property type="taxonomic scope" value="Eukaryota"/>
</dbReference>
<keyword evidence="3 10" id="KW-1133">Transmembrane helix</keyword>
<keyword evidence="2 10" id="KW-0812">Transmembrane</keyword>
<keyword evidence="7" id="KW-0325">Glycoprotein</keyword>
<dbReference type="STRING" id="578462.A0A0L0ST24"/>
<evidence type="ECO:0000313" key="12">
    <source>
        <dbReference type="EMBL" id="KNE65530.1"/>
    </source>
</evidence>